<name>A0AAW1MKA6_POPJA</name>
<organism evidence="1 2">
    <name type="scientific">Popillia japonica</name>
    <name type="common">Japanese beetle</name>
    <dbReference type="NCBI Taxonomy" id="7064"/>
    <lineage>
        <taxon>Eukaryota</taxon>
        <taxon>Metazoa</taxon>
        <taxon>Ecdysozoa</taxon>
        <taxon>Arthropoda</taxon>
        <taxon>Hexapoda</taxon>
        <taxon>Insecta</taxon>
        <taxon>Pterygota</taxon>
        <taxon>Neoptera</taxon>
        <taxon>Endopterygota</taxon>
        <taxon>Coleoptera</taxon>
        <taxon>Polyphaga</taxon>
        <taxon>Scarabaeiformia</taxon>
        <taxon>Scarabaeidae</taxon>
        <taxon>Rutelinae</taxon>
        <taxon>Popillia</taxon>
    </lineage>
</organism>
<gene>
    <name evidence="1" type="ORF">QE152_g5685</name>
</gene>
<keyword evidence="2" id="KW-1185">Reference proteome</keyword>
<sequence length="197" mass="23342">MGTAEERMREKITRVAGSMSRILRKEWGLRRRATSIIYRGLLLPCVSYGASVWKPVLRFQYGRDLLNRCQRVALYACLSVCRTVSTDAMQILMGEAPWDLECERRAYAYMLKKGVRMGENDWMTTDEVEGRTLKESLYMLKKGVRMGENDWMTTDEVEGRTLKESLEYVREQMVRKWQERWDSSENGRVTYEYESRW</sequence>
<reference evidence="1 2" key="1">
    <citation type="journal article" date="2024" name="BMC Genomics">
        <title>De novo assembly and annotation of Popillia japonica's genome with initial clues to its potential as an invasive pest.</title>
        <authorList>
            <person name="Cucini C."/>
            <person name="Boschi S."/>
            <person name="Funari R."/>
            <person name="Cardaioli E."/>
            <person name="Iannotti N."/>
            <person name="Marturano G."/>
            <person name="Paoli F."/>
            <person name="Bruttini M."/>
            <person name="Carapelli A."/>
            <person name="Frati F."/>
            <person name="Nardi F."/>
        </authorList>
    </citation>
    <scope>NUCLEOTIDE SEQUENCE [LARGE SCALE GENOMIC DNA]</scope>
    <source>
        <strain evidence="1">DMR45628</strain>
    </source>
</reference>
<dbReference type="PANTHER" id="PTHR37557">
    <property type="entry name" value="115 KDA PROTEIN IN TYPE-1 RETROTRANSPOSABLE ELEMENT R1DM-LIKE PROTEIN-RELATED-RELATED"/>
    <property type="match status" value="1"/>
</dbReference>
<evidence type="ECO:0000313" key="1">
    <source>
        <dbReference type="EMBL" id="KAK9747043.1"/>
    </source>
</evidence>
<dbReference type="Proteomes" id="UP001458880">
    <property type="component" value="Unassembled WGS sequence"/>
</dbReference>
<accession>A0AAW1MKA6</accession>
<comment type="caution">
    <text evidence="1">The sequence shown here is derived from an EMBL/GenBank/DDBJ whole genome shotgun (WGS) entry which is preliminary data.</text>
</comment>
<dbReference type="AlphaFoldDB" id="A0AAW1MKA6"/>
<dbReference type="PANTHER" id="PTHR37557:SF4">
    <property type="entry name" value="CCHC-TYPE DOMAIN-CONTAINING PROTEIN"/>
    <property type="match status" value="1"/>
</dbReference>
<dbReference type="EMBL" id="JASPKY010000035">
    <property type="protein sequence ID" value="KAK9747043.1"/>
    <property type="molecule type" value="Genomic_DNA"/>
</dbReference>
<proteinExistence type="predicted"/>
<protein>
    <submittedName>
        <fullName evidence="1">Uncharacterized protein</fullName>
    </submittedName>
</protein>
<evidence type="ECO:0000313" key="2">
    <source>
        <dbReference type="Proteomes" id="UP001458880"/>
    </source>
</evidence>